<keyword evidence="9" id="KW-1185">Reference proteome</keyword>
<keyword evidence="3 6" id="KW-0326">Glycosidase</keyword>
<dbReference type="PATRIC" id="fig|396014.3.peg.1353"/>
<comment type="similarity">
    <text evidence="1 6">Belongs to the glycosyl hydrolase 43 family.</text>
</comment>
<accession>Z9JUD7</accession>
<dbReference type="RefSeq" id="WP_084148333.1">
    <property type="nucleotide sequence ID" value="NZ_KK069991.1"/>
</dbReference>
<feature type="active site" description="Proton donor" evidence="4">
    <location>
        <position position="223"/>
    </location>
</feature>
<keyword evidence="7" id="KW-0732">Signal</keyword>
<feature type="site" description="Important for catalytic activity, responsible for pKa modulation of the active site Glu and correct orientation of both the proton donor and substrate" evidence="5">
    <location>
        <position position="163"/>
    </location>
</feature>
<dbReference type="Gene3D" id="2.115.10.20">
    <property type="entry name" value="Glycosyl hydrolase domain, family 43"/>
    <property type="match status" value="1"/>
</dbReference>
<comment type="caution">
    <text evidence="8">The sequence shown here is derived from an EMBL/GenBank/DDBJ whole genome shotgun (WGS) entry which is preliminary data.</text>
</comment>
<feature type="active site" description="Proton acceptor" evidence="4">
    <location>
        <position position="52"/>
    </location>
</feature>
<evidence type="ECO:0000256" key="2">
    <source>
        <dbReference type="ARBA" id="ARBA00022801"/>
    </source>
</evidence>
<dbReference type="InterPro" id="IPR051795">
    <property type="entry name" value="Glycosyl_Hydrlase_43"/>
</dbReference>
<dbReference type="SUPFAM" id="SSF75005">
    <property type="entry name" value="Arabinanase/levansucrase/invertase"/>
    <property type="match status" value="1"/>
</dbReference>
<evidence type="ECO:0000256" key="5">
    <source>
        <dbReference type="PIRSR" id="PIRSR606710-2"/>
    </source>
</evidence>
<dbReference type="CDD" id="cd08999">
    <property type="entry name" value="GH43_ABN-like"/>
    <property type="match status" value="1"/>
</dbReference>
<dbReference type="STRING" id="396014.BF93_15025"/>
<dbReference type="InterPro" id="IPR023296">
    <property type="entry name" value="Glyco_hydro_beta-prop_sf"/>
</dbReference>
<dbReference type="InterPro" id="IPR006710">
    <property type="entry name" value="Glyco_hydro_43"/>
</dbReference>
<evidence type="ECO:0000256" key="1">
    <source>
        <dbReference type="ARBA" id="ARBA00009865"/>
    </source>
</evidence>
<evidence type="ECO:0000256" key="7">
    <source>
        <dbReference type="SAM" id="SignalP"/>
    </source>
</evidence>
<evidence type="ECO:0000256" key="3">
    <source>
        <dbReference type="ARBA" id="ARBA00023295"/>
    </source>
</evidence>
<dbReference type="AlphaFoldDB" id="Z9JUD7"/>
<organism evidence="8 9">
    <name type="scientific">Brachybacterium phenoliresistens</name>
    <dbReference type="NCBI Taxonomy" id="396014"/>
    <lineage>
        <taxon>Bacteria</taxon>
        <taxon>Bacillati</taxon>
        <taxon>Actinomycetota</taxon>
        <taxon>Actinomycetes</taxon>
        <taxon>Micrococcales</taxon>
        <taxon>Dermabacteraceae</taxon>
        <taxon>Brachybacterium</taxon>
    </lineage>
</organism>
<evidence type="ECO:0000256" key="6">
    <source>
        <dbReference type="RuleBase" id="RU361187"/>
    </source>
</evidence>
<dbReference type="GO" id="GO:0005975">
    <property type="term" value="P:carbohydrate metabolic process"/>
    <property type="evidence" value="ECO:0007669"/>
    <property type="project" value="InterPro"/>
</dbReference>
<dbReference type="PROSITE" id="PS51318">
    <property type="entry name" value="TAT"/>
    <property type="match status" value="1"/>
</dbReference>
<evidence type="ECO:0000313" key="8">
    <source>
        <dbReference type="EMBL" id="EWS81819.1"/>
    </source>
</evidence>
<dbReference type="PANTHER" id="PTHR42812">
    <property type="entry name" value="BETA-XYLOSIDASE"/>
    <property type="match status" value="1"/>
</dbReference>
<sequence length="339" mass="36710">MSPSPTSRRAVLRGATTGAAVLAAAGIGAGPAHAGPGRAGFTNPVIASNHPDPGILATGDWFYLYSTAGSMGHMPVLRSRDLISWEERGNAMPVIASWSTAGRHWAPEVIAHGERFHAYYTARDTASDRQAIGVAVADHPEGPFVDDREAALLVQAEEGGAIDPSPFRDDDGQLWLLWKNDGNAAGLPSYLYAQRLSEDGFALVGERIRVLERDQPWEIYTIEGPAVISHHGRYYLFYSAGEYWNESYGVGVAVADSVAGPWRKLSDTPVLAANDVAAGPGHGMPVRTKTGLWYVYHAWDPEHIGQDPGRLVWLSKVRIDDDGVRIDGPSIDNPQRPVR</sequence>
<dbReference type="InterPro" id="IPR006311">
    <property type="entry name" value="TAT_signal"/>
</dbReference>
<dbReference type="EMBL" id="JDYK01000005">
    <property type="protein sequence ID" value="EWS81819.1"/>
    <property type="molecule type" value="Genomic_DNA"/>
</dbReference>
<keyword evidence="2 6" id="KW-0378">Hydrolase</keyword>
<protein>
    <submittedName>
        <fullName evidence="8">Glycoside hydrolase family 43</fullName>
    </submittedName>
</protein>
<dbReference type="eggNOG" id="COG3507">
    <property type="taxonomic scope" value="Bacteria"/>
</dbReference>
<name>Z9JUD7_9MICO</name>
<reference evidence="8 9" key="1">
    <citation type="submission" date="2014-02" db="EMBL/GenBank/DDBJ databases">
        <title>Genome sequence of Brachybacterium phenoliresistens strain W13A50.</title>
        <authorList>
            <person name="Wang X."/>
        </authorList>
    </citation>
    <scope>NUCLEOTIDE SEQUENCE [LARGE SCALE GENOMIC DNA]</scope>
    <source>
        <strain evidence="8 9">W13A50</strain>
    </source>
</reference>
<proteinExistence type="inferred from homology"/>
<dbReference type="Pfam" id="PF04616">
    <property type="entry name" value="Glyco_hydro_43"/>
    <property type="match status" value="1"/>
</dbReference>
<dbReference type="GO" id="GO:0004553">
    <property type="term" value="F:hydrolase activity, hydrolyzing O-glycosyl compounds"/>
    <property type="evidence" value="ECO:0007669"/>
    <property type="project" value="InterPro"/>
</dbReference>
<dbReference type="Proteomes" id="UP000023067">
    <property type="component" value="Unassembled WGS sequence"/>
</dbReference>
<evidence type="ECO:0000313" key="9">
    <source>
        <dbReference type="Proteomes" id="UP000023067"/>
    </source>
</evidence>
<dbReference type="PANTHER" id="PTHR42812:SF5">
    <property type="entry name" value="ENDO-ARABINASE"/>
    <property type="match status" value="1"/>
</dbReference>
<gene>
    <name evidence="8" type="ORF">BF93_15025</name>
</gene>
<feature type="chain" id="PRO_5004992606" evidence="7">
    <location>
        <begin position="35"/>
        <end position="339"/>
    </location>
</feature>
<dbReference type="HOGENOM" id="CLU_009397_4_0_11"/>
<evidence type="ECO:0000256" key="4">
    <source>
        <dbReference type="PIRSR" id="PIRSR606710-1"/>
    </source>
</evidence>
<feature type="signal peptide" evidence="7">
    <location>
        <begin position="1"/>
        <end position="34"/>
    </location>
</feature>